<accession>A0A5M3T3I7</accession>
<dbReference type="Pfam" id="PF09423">
    <property type="entry name" value="PhoD"/>
    <property type="match status" value="1"/>
</dbReference>
<gene>
    <name evidence="3" type="ORF">NIES46_20760</name>
</gene>
<proteinExistence type="predicted"/>
<dbReference type="InterPro" id="IPR008963">
    <property type="entry name" value="Purple_acid_Pase-like_N"/>
</dbReference>
<keyword evidence="4" id="KW-1185">Reference proteome</keyword>
<evidence type="ECO:0000259" key="1">
    <source>
        <dbReference type="Pfam" id="PF09423"/>
    </source>
</evidence>
<evidence type="ECO:0000259" key="2">
    <source>
        <dbReference type="Pfam" id="PF16655"/>
    </source>
</evidence>
<dbReference type="Gene3D" id="2.60.40.380">
    <property type="entry name" value="Purple acid phosphatase-like, N-terminal"/>
    <property type="match status" value="1"/>
</dbReference>
<dbReference type="InterPro" id="IPR018946">
    <property type="entry name" value="PhoD-like_MPP"/>
</dbReference>
<dbReference type="PANTHER" id="PTHR43606">
    <property type="entry name" value="PHOSPHATASE, PUTATIVE (AFU_ORTHOLOGUE AFUA_6G08710)-RELATED"/>
    <property type="match status" value="1"/>
</dbReference>
<organism evidence="3 4">
    <name type="scientific">Limnospira platensis NIES-46</name>
    <dbReference type="NCBI Taxonomy" id="1236695"/>
    <lineage>
        <taxon>Bacteria</taxon>
        <taxon>Bacillati</taxon>
        <taxon>Cyanobacteriota</taxon>
        <taxon>Cyanophyceae</taxon>
        <taxon>Oscillatoriophycideae</taxon>
        <taxon>Oscillatoriales</taxon>
        <taxon>Sirenicapillariaceae</taxon>
        <taxon>Limnospira</taxon>
    </lineage>
</organism>
<dbReference type="Proteomes" id="UP000326169">
    <property type="component" value="Unassembled WGS sequence"/>
</dbReference>
<dbReference type="RefSeq" id="WP_152088514.1">
    <property type="nucleotide sequence ID" value="NZ_BIMW01000089.1"/>
</dbReference>
<dbReference type="SUPFAM" id="SSF49363">
    <property type="entry name" value="Purple acid phosphatase, N-terminal domain"/>
    <property type="match status" value="1"/>
</dbReference>
<feature type="domain" description="PhoD-like phosphatase metallophosphatase" evidence="1">
    <location>
        <begin position="297"/>
        <end position="618"/>
    </location>
</feature>
<dbReference type="EMBL" id="BIMW01000089">
    <property type="protein sequence ID" value="GCE94024.1"/>
    <property type="molecule type" value="Genomic_DNA"/>
</dbReference>
<feature type="domain" description="Phospholipase D N-terminal" evidence="2">
    <location>
        <begin position="189"/>
        <end position="270"/>
    </location>
</feature>
<dbReference type="GeneID" id="301682932"/>
<dbReference type="Gene3D" id="3.60.21.70">
    <property type="entry name" value="PhoD-like phosphatase"/>
    <property type="match status" value="1"/>
</dbReference>
<evidence type="ECO:0000313" key="3">
    <source>
        <dbReference type="EMBL" id="GCE94024.1"/>
    </source>
</evidence>
<reference evidence="3 4" key="1">
    <citation type="journal article" date="2019" name="J Genomics">
        <title>The Draft Genome of a Hydrogen-producing Cyanobacterium, Arthrospira platensis NIES-46.</title>
        <authorList>
            <person name="Suzuki S."/>
            <person name="Yamaguchi H."/>
            <person name="Kawachi M."/>
        </authorList>
    </citation>
    <scope>NUCLEOTIDE SEQUENCE [LARGE SCALE GENOMIC DNA]</scope>
    <source>
        <strain evidence="3 4">NIES-46</strain>
    </source>
</reference>
<sequence length="723" mass="79799">MLNAEDFYSESFYLANNPDVAQAVDLGVISSGFEHFIESGQFQVRQPTPLYDELYYLTTNPDVAALVNVGAIASGFQHFINFGQRERRNPSILFNTDFYIDEYPFIQAAIEAGDITAIEHFVKAGQFEDFRPSVLYNPNYYLARNPDVAARVERDELTGIEHYLDIGAAQNRDFSAFLEVNGSSFPNRVASGDTRENSTILMARNTVVGPITFETATDPNFNNVVSSLTTNNSDPTVPVKVFVSDLTPGTPYFYRVTNAMGESDRGIFRTPLSLGSQGGLRFGAAGDSQGELMPHVAVRNAPERGLDFFVQLGNTISASTESPDLPGVSQAETLLDFHTKHNEIYRERLTLNPWGNLRVATSMLGVWNDGEIIDNFACGSLGADGEGDWLNNSEIFETALAGFLDYQPRRQESYGDISDRRTANREQLSRVTTYGDDAAAFWLDVRSFRDAPLEQVAETSFPEDIDAFLRDSFDANRTMLGRTQLQQLQLNLLGAQAAGLTWKFIFSPVPMQNLGIPGASDRWEGYAAERTRLLKFIDDNNIDNVVFVSAGVGGTVVNNLTFAEEFGGPQIPVDAMEITVGPVGVQTDLGSGLVGATLGPVAVNGATEWQLTRQGRATYEGLQTRWERDRLVENLLNTRLEDMGYNPIGLEGSGIDAQEIVPGSYLAAHTFGWTEFVIDPNTQQLRVTTYGVEPYTQVDVERVPARVINRQPQVVSDFVVNPQ</sequence>
<comment type="caution">
    <text evidence="3">The sequence shown here is derived from an EMBL/GenBank/DDBJ whole genome shotgun (WGS) entry which is preliminary data.</text>
</comment>
<name>A0A5M3T3I7_LIMPL</name>
<dbReference type="InterPro" id="IPR032093">
    <property type="entry name" value="PhoD_N"/>
</dbReference>
<protein>
    <submittedName>
        <fullName evidence="3">Phosphodiesterase/alkaline phosphatase D</fullName>
    </submittedName>
</protein>
<dbReference type="Pfam" id="PF16655">
    <property type="entry name" value="PhoD_N"/>
    <property type="match status" value="1"/>
</dbReference>
<dbReference type="PANTHER" id="PTHR43606:SF2">
    <property type="entry name" value="ALKALINE PHOSPHATASE FAMILY PROTEIN (AFU_ORTHOLOGUE AFUA_5G03860)"/>
    <property type="match status" value="1"/>
</dbReference>
<dbReference type="InterPro" id="IPR038607">
    <property type="entry name" value="PhoD-like_sf"/>
</dbReference>
<evidence type="ECO:0000313" key="4">
    <source>
        <dbReference type="Proteomes" id="UP000326169"/>
    </source>
</evidence>
<dbReference type="InterPro" id="IPR052900">
    <property type="entry name" value="Phospholipid_Metab_Enz"/>
</dbReference>